<feature type="transmembrane region" description="Helical" evidence="1">
    <location>
        <begin position="133"/>
        <end position="155"/>
    </location>
</feature>
<dbReference type="InterPro" id="IPR031621">
    <property type="entry name" value="HisKA_7TM"/>
</dbReference>
<comment type="caution">
    <text evidence="3">The sequence shown here is derived from an EMBL/GenBank/DDBJ whole genome shotgun (WGS) entry which is preliminary data.</text>
</comment>
<keyword evidence="1" id="KW-1133">Transmembrane helix</keyword>
<dbReference type="RefSeq" id="WP_135775991.1">
    <property type="nucleotide sequence ID" value="NZ_RQEY01000024.1"/>
</dbReference>
<keyword evidence="4" id="KW-1185">Reference proteome</keyword>
<feature type="transmembrane region" description="Helical" evidence="1">
    <location>
        <begin position="6"/>
        <end position="23"/>
    </location>
</feature>
<name>A0A4R9GX93_9LEPT</name>
<feature type="transmembrane region" description="Helical" evidence="1">
    <location>
        <begin position="193"/>
        <end position="216"/>
    </location>
</feature>
<dbReference type="Proteomes" id="UP000298097">
    <property type="component" value="Unassembled WGS sequence"/>
</dbReference>
<feature type="transmembrane region" description="Helical" evidence="1">
    <location>
        <begin position="35"/>
        <end position="57"/>
    </location>
</feature>
<proteinExistence type="predicted"/>
<keyword evidence="1" id="KW-0472">Membrane</keyword>
<accession>A0A4R9GX93</accession>
<feature type="domain" description="Histidine kinase N-terminal 7TM region" evidence="2">
    <location>
        <begin position="10"/>
        <end position="221"/>
    </location>
</feature>
<evidence type="ECO:0000256" key="1">
    <source>
        <dbReference type="SAM" id="Phobius"/>
    </source>
</evidence>
<dbReference type="OrthoDB" id="322739at2"/>
<evidence type="ECO:0000259" key="2">
    <source>
        <dbReference type="Pfam" id="PF16927"/>
    </source>
</evidence>
<dbReference type="EMBL" id="RQEY01000024">
    <property type="protein sequence ID" value="TGK36254.1"/>
    <property type="molecule type" value="Genomic_DNA"/>
</dbReference>
<keyword evidence="1" id="KW-0812">Transmembrane</keyword>
<protein>
    <recommendedName>
        <fullName evidence="2">Histidine kinase N-terminal 7TM region domain-containing protein</fullName>
    </recommendedName>
</protein>
<sequence length="300" mass="33822">MNSINLTSILVAAFILLLGGYVYSAQPRNRLQTTYFLLSVALFGWLACLGFRIALPFELRELALNWTLIPVVLVPFLLYLVVRQVVGISENLSPFFRILNSLCIGFFLVVTVSCEAVEIREPAKFSYKATWKYHTLIMYSAVYILWSIGLMGKGITRSRGMNRVRSFLLLLGASIGLVGSILCVYVFPLLGIFVAQYSAIGLGISAVLWAVAILHYDAFEIKDKLLAGESVPFLTRYSNIPVMGLYSFLDPSEYRIKSLKQKAFLVHRVILQNHMLLLGTEWDDTLRAKIIAKRFGNYLK</sequence>
<feature type="transmembrane region" description="Helical" evidence="1">
    <location>
        <begin position="94"/>
        <end position="113"/>
    </location>
</feature>
<reference evidence="3" key="1">
    <citation type="journal article" date="2019" name="PLoS Negl. Trop. Dis.">
        <title>Revisiting the worldwide diversity of Leptospira species in the environment.</title>
        <authorList>
            <person name="Vincent A.T."/>
            <person name="Schiettekatte O."/>
            <person name="Bourhy P."/>
            <person name="Veyrier F.J."/>
            <person name="Picardeau M."/>
        </authorList>
    </citation>
    <scope>NUCLEOTIDE SEQUENCE [LARGE SCALE GENOMIC DNA]</scope>
    <source>
        <strain evidence="3">201800301</strain>
    </source>
</reference>
<evidence type="ECO:0000313" key="3">
    <source>
        <dbReference type="EMBL" id="TGK36254.1"/>
    </source>
</evidence>
<dbReference type="AlphaFoldDB" id="A0A4R9GX93"/>
<organism evidence="3 4">
    <name type="scientific">Leptospira andrefontaineae</name>
    <dbReference type="NCBI Taxonomy" id="2484976"/>
    <lineage>
        <taxon>Bacteria</taxon>
        <taxon>Pseudomonadati</taxon>
        <taxon>Spirochaetota</taxon>
        <taxon>Spirochaetia</taxon>
        <taxon>Leptospirales</taxon>
        <taxon>Leptospiraceae</taxon>
        <taxon>Leptospira</taxon>
    </lineage>
</organism>
<evidence type="ECO:0000313" key="4">
    <source>
        <dbReference type="Proteomes" id="UP000298097"/>
    </source>
</evidence>
<feature type="transmembrane region" description="Helical" evidence="1">
    <location>
        <begin position="167"/>
        <end position="187"/>
    </location>
</feature>
<dbReference type="NCBIfam" id="NF047679">
    <property type="entry name" value="LIC10906_fam"/>
    <property type="match status" value="1"/>
</dbReference>
<gene>
    <name evidence="3" type="ORF">EHO65_18300</name>
</gene>
<feature type="transmembrane region" description="Helical" evidence="1">
    <location>
        <begin position="63"/>
        <end position="82"/>
    </location>
</feature>
<dbReference type="Pfam" id="PF16927">
    <property type="entry name" value="HisKA_7TM"/>
    <property type="match status" value="1"/>
</dbReference>